<dbReference type="GO" id="GO:0016491">
    <property type="term" value="F:oxidoreductase activity"/>
    <property type="evidence" value="ECO:0007669"/>
    <property type="project" value="UniProtKB-KW"/>
</dbReference>
<dbReference type="Pfam" id="PF00107">
    <property type="entry name" value="ADH_zinc_N"/>
    <property type="match status" value="1"/>
</dbReference>
<evidence type="ECO:0000313" key="7">
    <source>
        <dbReference type="EMBL" id="MBB4664074.1"/>
    </source>
</evidence>
<dbReference type="InterPro" id="IPR013154">
    <property type="entry name" value="ADH-like_N"/>
</dbReference>
<dbReference type="RefSeq" id="WP_183343797.1">
    <property type="nucleotide sequence ID" value="NZ_JACHNU010000006.1"/>
</dbReference>
<dbReference type="InterPro" id="IPR002328">
    <property type="entry name" value="ADH_Zn_CS"/>
</dbReference>
<keyword evidence="2 4" id="KW-0862">Zinc</keyword>
<protein>
    <submittedName>
        <fullName evidence="7">Threonine dehydrogenase-like Zn-dependent dehydrogenase</fullName>
    </submittedName>
</protein>
<comment type="similarity">
    <text evidence="4">Belongs to the zinc-containing alcohol dehydrogenase family.</text>
</comment>
<feature type="domain" description="Alcohol dehydrogenase-like C-terminal" evidence="5">
    <location>
        <begin position="166"/>
        <end position="280"/>
    </location>
</feature>
<dbReference type="Pfam" id="PF08240">
    <property type="entry name" value="ADH_N"/>
    <property type="match status" value="1"/>
</dbReference>
<keyword evidence="8" id="KW-1185">Reference proteome</keyword>
<evidence type="ECO:0000256" key="3">
    <source>
        <dbReference type="ARBA" id="ARBA00023002"/>
    </source>
</evidence>
<keyword evidence="1 4" id="KW-0479">Metal-binding</keyword>
<keyword evidence="3" id="KW-0560">Oxidoreductase</keyword>
<organism evidence="7 8">
    <name type="scientific">Conexibacter arvalis</name>
    <dbReference type="NCBI Taxonomy" id="912552"/>
    <lineage>
        <taxon>Bacteria</taxon>
        <taxon>Bacillati</taxon>
        <taxon>Actinomycetota</taxon>
        <taxon>Thermoleophilia</taxon>
        <taxon>Solirubrobacterales</taxon>
        <taxon>Conexibacteraceae</taxon>
        <taxon>Conexibacter</taxon>
    </lineage>
</organism>
<dbReference type="AlphaFoldDB" id="A0A840IJ73"/>
<dbReference type="Gene3D" id="3.40.50.720">
    <property type="entry name" value="NAD(P)-binding Rossmann-like Domain"/>
    <property type="match status" value="1"/>
</dbReference>
<dbReference type="GO" id="GO:0008270">
    <property type="term" value="F:zinc ion binding"/>
    <property type="evidence" value="ECO:0007669"/>
    <property type="project" value="InterPro"/>
</dbReference>
<name>A0A840IJ73_9ACTN</name>
<comment type="cofactor">
    <cofactor evidence="4">
        <name>Zn(2+)</name>
        <dbReference type="ChEBI" id="CHEBI:29105"/>
    </cofactor>
</comment>
<dbReference type="EMBL" id="JACHNU010000006">
    <property type="protein sequence ID" value="MBB4664074.1"/>
    <property type="molecule type" value="Genomic_DNA"/>
</dbReference>
<dbReference type="Proteomes" id="UP000585272">
    <property type="component" value="Unassembled WGS sequence"/>
</dbReference>
<dbReference type="InterPro" id="IPR036291">
    <property type="entry name" value="NAD(P)-bd_dom_sf"/>
</dbReference>
<dbReference type="InterPro" id="IPR013149">
    <property type="entry name" value="ADH-like_C"/>
</dbReference>
<dbReference type="PROSITE" id="PS00059">
    <property type="entry name" value="ADH_ZINC"/>
    <property type="match status" value="1"/>
</dbReference>
<evidence type="ECO:0000256" key="2">
    <source>
        <dbReference type="ARBA" id="ARBA00022833"/>
    </source>
</evidence>
<dbReference type="PANTHER" id="PTHR43401">
    <property type="entry name" value="L-THREONINE 3-DEHYDROGENASE"/>
    <property type="match status" value="1"/>
</dbReference>
<evidence type="ECO:0000259" key="6">
    <source>
        <dbReference type="Pfam" id="PF08240"/>
    </source>
</evidence>
<dbReference type="InterPro" id="IPR050129">
    <property type="entry name" value="Zn_alcohol_dh"/>
</dbReference>
<evidence type="ECO:0000256" key="4">
    <source>
        <dbReference type="RuleBase" id="RU361277"/>
    </source>
</evidence>
<evidence type="ECO:0000313" key="8">
    <source>
        <dbReference type="Proteomes" id="UP000585272"/>
    </source>
</evidence>
<reference evidence="7 8" key="1">
    <citation type="submission" date="2020-08" db="EMBL/GenBank/DDBJ databases">
        <title>Genomic Encyclopedia of Archaeal and Bacterial Type Strains, Phase II (KMG-II): from individual species to whole genera.</title>
        <authorList>
            <person name="Goeker M."/>
        </authorList>
    </citation>
    <scope>NUCLEOTIDE SEQUENCE [LARGE SCALE GENOMIC DNA]</scope>
    <source>
        <strain evidence="7 8">DSM 23288</strain>
    </source>
</reference>
<dbReference type="PANTHER" id="PTHR43401:SF2">
    <property type="entry name" value="L-THREONINE 3-DEHYDROGENASE"/>
    <property type="match status" value="1"/>
</dbReference>
<gene>
    <name evidence="7" type="ORF">BDZ31_003677</name>
</gene>
<sequence>MRAIVYTAPLTLEQRAGQPEPVAGPGEVVVEVKAVGICGSELEGFRSQSPFRIPPLVMGHEIAGVRLDTGERVTVNPLIACGRCDRCLRGLRNVCRTRALVGIQRDGGFAERVALPESCCVPLPDGMSFADGALVEPVANAVHALALAQAHDPHPARVGVIGAGMLGLATALVAQRLGVPEVVVSDLSEERLETARAAGVAHAARRLEGEFDVIVDAVGSAETRADAAALLVPGGSAVWIGLHGADAGFDGLALVRGEKRVLGTFAYLERDFARALEIVAQLDTSAWVRSEPLDAGVEVFLDLLERPPAHAKTLLVP</sequence>
<feature type="domain" description="Alcohol dehydrogenase-like N-terminal" evidence="6">
    <location>
        <begin position="24"/>
        <end position="125"/>
    </location>
</feature>
<dbReference type="SUPFAM" id="SSF50129">
    <property type="entry name" value="GroES-like"/>
    <property type="match status" value="1"/>
</dbReference>
<dbReference type="InterPro" id="IPR011032">
    <property type="entry name" value="GroES-like_sf"/>
</dbReference>
<accession>A0A840IJ73</accession>
<evidence type="ECO:0000256" key="1">
    <source>
        <dbReference type="ARBA" id="ARBA00022723"/>
    </source>
</evidence>
<comment type="caution">
    <text evidence="7">The sequence shown here is derived from an EMBL/GenBank/DDBJ whole genome shotgun (WGS) entry which is preliminary data.</text>
</comment>
<dbReference type="Gene3D" id="3.90.180.10">
    <property type="entry name" value="Medium-chain alcohol dehydrogenases, catalytic domain"/>
    <property type="match status" value="1"/>
</dbReference>
<proteinExistence type="inferred from homology"/>
<evidence type="ECO:0000259" key="5">
    <source>
        <dbReference type="Pfam" id="PF00107"/>
    </source>
</evidence>
<dbReference type="SUPFAM" id="SSF51735">
    <property type="entry name" value="NAD(P)-binding Rossmann-fold domains"/>
    <property type="match status" value="1"/>
</dbReference>